<dbReference type="Proteomes" id="UP000190657">
    <property type="component" value="Unassembled WGS sequence"/>
</dbReference>
<dbReference type="GO" id="GO:0016757">
    <property type="term" value="F:glycosyltransferase activity"/>
    <property type="evidence" value="ECO:0007669"/>
    <property type="project" value="InterPro"/>
</dbReference>
<proteinExistence type="predicted"/>
<dbReference type="CDD" id="cd03801">
    <property type="entry name" value="GT4_PimA-like"/>
    <property type="match status" value="1"/>
</dbReference>
<evidence type="ECO:0000256" key="1">
    <source>
        <dbReference type="ARBA" id="ARBA00022679"/>
    </source>
</evidence>
<evidence type="ECO:0000259" key="2">
    <source>
        <dbReference type="Pfam" id="PF00534"/>
    </source>
</evidence>
<dbReference type="AlphaFoldDB" id="A0A1T4K4A8"/>
<dbReference type="OrthoDB" id="7062828at2"/>
<protein>
    <submittedName>
        <fullName evidence="3">Glycosyltransferase involved in cell wall bisynthesis</fullName>
    </submittedName>
</protein>
<evidence type="ECO:0000313" key="4">
    <source>
        <dbReference type="Proteomes" id="UP000190657"/>
    </source>
</evidence>
<dbReference type="PANTHER" id="PTHR46401">
    <property type="entry name" value="GLYCOSYLTRANSFERASE WBBK-RELATED"/>
    <property type="match status" value="1"/>
</dbReference>
<dbReference type="PANTHER" id="PTHR46401:SF2">
    <property type="entry name" value="GLYCOSYLTRANSFERASE WBBK-RELATED"/>
    <property type="match status" value="1"/>
</dbReference>
<accession>A0A1T4K4A8</accession>
<reference evidence="4" key="1">
    <citation type="submission" date="2017-02" db="EMBL/GenBank/DDBJ databases">
        <authorList>
            <person name="Varghese N."/>
            <person name="Submissions S."/>
        </authorList>
    </citation>
    <scope>NUCLEOTIDE SEQUENCE [LARGE SCALE GENOMIC DNA]</scope>
    <source>
        <strain evidence="4">ATCC 51222</strain>
    </source>
</reference>
<evidence type="ECO:0000313" key="3">
    <source>
        <dbReference type="EMBL" id="SJZ37264.1"/>
    </source>
</evidence>
<dbReference type="InterPro" id="IPR001296">
    <property type="entry name" value="Glyco_trans_1"/>
</dbReference>
<feature type="domain" description="Glycosyl transferase family 1" evidence="2">
    <location>
        <begin position="197"/>
        <end position="329"/>
    </location>
</feature>
<name>A0A1T4K4A8_9FIRM</name>
<dbReference type="RefSeq" id="WP_078767798.1">
    <property type="nucleotide sequence ID" value="NZ_FUWW01000002.1"/>
</dbReference>
<gene>
    <name evidence="3" type="ORF">SAMN02745114_00297</name>
</gene>
<dbReference type="EMBL" id="FUWW01000002">
    <property type="protein sequence ID" value="SJZ37264.1"/>
    <property type="molecule type" value="Genomic_DNA"/>
</dbReference>
<organism evidence="3 4">
    <name type="scientific">Eubacterium coprostanoligenes</name>
    <dbReference type="NCBI Taxonomy" id="290054"/>
    <lineage>
        <taxon>Bacteria</taxon>
        <taxon>Bacillati</taxon>
        <taxon>Bacillota</taxon>
        <taxon>Clostridia</taxon>
        <taxon>Eubacteriales</taxon>
        <taxon>Eubacteriaceae</taxon>
        <taxon>Eubacterium</taxon>
    </lineage>
</organism>
<dbReference type="SUPFAM" id="SSF53756">
    <property type="entry name" value="UDP-Glycosyltransferase/glycogen phosphorylase"/>
    <property type="match status" value="1"/>
</dbReference>
<sequence length="354" mass="41185">MKILMLVNWKIEYCDSVPYDKQPPDYYIKGQDYWFYRYFAEKPEVDVLDISSFPALENFEQNTLHFYIQQGLKAIPKLSNFDLVVSHGMPSAVIVALWQRIFKKKVKHIVFDIGCFNSAAEDGAIMKMMQFVSKSIDGIIYHSKCQKEYYEKYYPWLSNKSKFIRFGTDLDFFKNDELKKSDDFGSYIICIGASRRDWDTLVKAYQTLDTDLKLRIVGKVNSEYENINGIEQIPHIPVKEMINQIYNSRLCVLPLETFYFSYGQMTFLQQMALGKCVISAKVPSLEGYAENMKTAVFYEPKDIQSCANAIKTVLNDSDLENSIITNAKEYLQKECNEKVMAQEIEAFYNKIIKS</sequence>
<keyword evidence="1 3" id="KW-0808">Transferase</keyword>
<dbReference type="STRING" id="290054.SAMN02745114_00297"/>
<dbReference type="Pfam" id="PF00534">
    <property type="entry name" value="Glycos_transf_1"/>
    <property type="match status" value="1"/>
</dbReference>
<keyword evidence="4" id="KW-1185">Reference proteome</keyword>
<dbReference type="Gene3D" id="3.40.50.2000">
    <property type="entry name" value="Glycogen Phosphorylase B"/>
    <property type="match status" value="2"/>
</dbReference>